<dbReference type="AlphaFoldDB" id="A0A1F5EC03"/>
<dbReference type="Proteomes" id="UP000177481">
    <property type="component" value="Unassembled WGS sequence"/>
</dbReference>
<protein>
    <submittedName>
        <fullName evidence="1">Uncharacterized protein</fullName>
    </submittedName>
</protein>
<organism evidence="1 2">
    <name type="scientific">Candidatus Berkelbacteria bacterium RIFCSPLOWO2_01_FULL_50_28</name>
    <dbReference type="NCBI Taxonomy" id="1797471"/>
    <lineage>
        <taxon>Bacteria</taxon>
        <taxon>Candidatus Berkelbacteria</taxon>
    </lineage>
</organism>
<proteinExistence type="predicted"/>
<gene>
    <name evidence="1" type="ORF">A3A71_02175</name>
</gene>
<comment type="caution">
    <text evidence="1">The sequence shown here is derived from an EMBL/GenBank/DDBJ whole genome shotgun (WGS) entry which is preliminary data.</text>
</comment>
<sequence length="63" mass="6989">MARTRTVSLNNSRRGHAANAGILSPVDKKVKKFEPEVSLFKLLTFFIDIKKYPAVPGGRAGWC</sequence>
<evidence type="ECO:0000313" key="1">
    <source>
        <dbReference type="EMBL" id="OGD64830.1"/>
    </source>
</evidence>
<evidence type="ECO:0000313" key="2">
    <source>
        <dbReference type="Proteomes" id="UP000177481"/>
    </source>
</evidence>
<name>A0A1F5EC03_9BACT</name>
<accession>A0A1F5EC03</accession>
<dbReference type="EMBL" id="MEZX01000002">
    <property type="protein sequence ID" value="OGD64830.1"/>
    <property type="molecule type" value="Genomic_DNA"/>
</dbReference>
<reference evidence="1 2" key="1">
    <citation type="journal article" date="2016" name="Nat. Commun.">
        <title>Thousands of microbial genomes shed light on interconnected biogeochemical processes in an aquifer system.</title>
        <authorList>
            <person name="Anantharaman K."/>
            <person name="Brown C.T."/>
            <person name="Hug L.A."/>
            <person name="Sharon I."/>
            <person name="Castelle C.J."/>
            <person name="Probst A.J."/>
            <person name="Thomas B.C."/>
            <person name="Singh A."/>
            <person name="Wilkins M.J."/>
            <person name="Karaoz U."/>
            <person name="Brodie E.L."/>
            <person name="Williams K.H."/>
            <person name="Hubbard S.S."/>
            <person name="Banfield J.F."/>
        </authorList>
    </citation>
    <scope>NUCLEOTIDE SEQUENCE [LARGE SCALE GENOMIC DNA]</scope>
</reference>